<protein>
    <submittedName>
        <fullName evidence="1">ADL036W-Ap</fullName>
    </submittedName>
</protein>
<dbReference type="OMA" id="MARCAVP"/>
<gene>
    <name evidence="1" type="ORF">AGOS_ADL036WA</name>
</gene>
<dbReference type="eggNOG" id="ENOG502SEH7">
    <property type="taxonomic scope" value="Eukaryota"/>
</dbReference>
<dbReference type="Proteomes" id="UP000000591">
    <property type="component" value="Chromosome IV"/>
</dbReference>
<dbReference type="InParanoid" id="Q75AF3"/>
<dbReference type="GeneID" id="4620209"/>
<accession>Q75AF3</accession>
<keyword evidence="2" id="KW-1185">Reference proteome</keyword>
<name>Q75AF3_EREGS</name>
<sequence>MFSKNAFQILSPAVMARCAVPRGEIKTTTFPQLARAASTAAATRLWSLGNKEQKPTVVISSDSDEVETVCDHIRV</sequence>
<proteinExistence type="predicted"/>
<evidence type="ECO:0000313" key="1">
    <source>
        <dbReference type="EMBL" id="AAS51885.1"/>
    </source>
</evidence>
<evidence type="ECO:0000313" key="2">
    <source>
        <dbReference type="Proteomes" id="UP000000591"/>
    </source>
</evidence>
<dbReference type="AlphaFoldDB" id="Q75AF3"/>
<dbReference type="HOGENOM" id="CLU_172739_0_0_1"/>
<dbReference type="EMBL" id="AE016817">
    <property type="protein sequence ID" value="AAS51885.1"/>
    <property type="molecule type" value="Genomic_DNA"/>
</dbReference>
<dbReference type="KEGG" id="ago:AGOS_ADL036WA"/>
<dbReference type="RefSeq" id="NP_984061.1">
    <property type="nucleotide sequence ID" value="NM_209414.1"/>
</dbReference>
<reference evidence="1 2" key="1">
    <citation type="journal article" date="2004" name="Science">
        <title>The Ashbya gossypii genome as a tool for mapping the ancient Saccharomyces cerevisiae genome.</title>
        <authorList>
            <person name="Dietrich F.S."/>
            <person name="Voegeli S."/>
            <person name="Brachat S."/>
            <person name="Lerch A."/>
            <person name="Gates K."/>
            <person name="Steiner S."/>
            <person name="Mohr C."/>
            <person name="Pohlmann R."/>
            <person name="Luedi P."/>
            <person name="Choi S."/>
            <person name="Wing R.A."/>
            <person name="Flavier A."/>
            <person name="Gaffney T.D."/>
            <person name="Philippsen P."/>
        </authorList>
    </citation>
    <scope>NUCLEOTIDE SEQUENCE [LARGE SCALE GENOMIC DNA]</scope>
    <source>
        <strain evidence="2">ATCC 10895 / CBS 109.51 / FGSC 9923 / NRRL Y-1056</strain>
    </source>
</reference>
<organism evidence="1 2">
    <name type="scientific">Eremothecium gossypii (strain ATCC 10895 / CBS 109.51 / FGSC 9923 / NRRL Y-1056)</name>
    <name type="common">Yeast</name>
    <name type="synonym">Ashbya gossypii</name>
    <dbReference type="NCBI Taxonomy" id="284811"/>
    <lineage>
        <taxon>Eukaryota</taxon>
        <taxon>Fungi</taxon>
        <taxon>Dikarya</taxon>
        <taxon>Ascomycota</taxon>
        <taxon>Saccharomycotina</taxon>
        <taxon>Saccharomycetes</taxon>
        <taxon>Saccharomycetales</taxon>
        <taxon>Saccharomycetaceae</taxon>
        <taxon>Eremothecium</taxon>
    </lineage>
</organism>
<dbReference type="OrthoDB" id="4056530at2759"/>
<reference evidence="2" key="2">
    <citation type="journal article" date="2013" name="G3 (Bethesda)">
        <title>Genomes of Ashbya fungi isolated from insects reveal four mating-type loci, numerous translocations, lack of transposons, and distinct gene duplications.</title>
        <authorList>
            <person name="Dietrich F.S."/>
            <person name="Voegeli S."/>
            <person name="Kuo S."/>
            <person name="Philippsen P."/>
        </authorList>
    </citation>
    <scope>GENOME REANNOTATION</scope>
    <source>
        <strain evidence="2">ATCC 10895 / CBS 109.51 / FGSC 9923 / NRRL Y-1056</strain>
    </source>
</reference>